<dbReference type="EMBL" id="RBUM01000614">
    <property type="protein sequence ID" value="RMV05301.1"/>
    <property type="molecule type" value="Genomic_DNA"/>
</dbReference>
<dbReference type="Proteomes" id="UP000270795">
    <property type="component" value="Unassembled WGS sequence"/>
</dbReference>
<evidence type="ECO:0000256" key="1">
    <source>
        <dbReference type="SAM" id="MobiDB-lite"/>
    </source>
</evidence>
<protein>
    <submittedName>
        <fullName evidence="2">Uncharacterized protein</fullName>
    </submittedName>
</protein>
<feature type="compositionally biased region" description="Polar residues" evidence="1">
    <location>
        <begin position="1"/>
        <end position="10"/>
    </location>
</feature>
<dbReference type="AlphaFoldDB" id="A0A3M5ZE07"/>
<organism evidence="2 3">
    <name type="scientific">Pseudomonas savastanoi</name>
    <name type="common">Pseudomonas syringae pv. savastanoi</name>
    <dbReference type="NCBI Taxonomy" id="29438"/>
    <lineage>
        <taxon>Bacteria</taxon>
        <taxon>Pseudomonadati</taxon>
        <taxon>Pseudomonadota</taxon>
        <taxon>Gammaproteobacteria</taxon>
        <taxon>Pseudomonadales</taxon>
        <taxon>Pseudomonadaceae</taxon>
        <taxon>Pseudomonas</taxon>
    </lineage>
</organism>
<accession>A0A3M5ZE07</accession>
<proteinExistence type="predicted"/>
<reference evidence="2 3" key="1">
    <citation type="submission" date="2018-08" db="EMBL/GenBank/DDBJ databases">
        <title>Recombination of ecologically and evolutionarily significant loci maintains genetic cohesion in the Pseudomonas syringae species complex.</title>
        <authorList>
            <person name="Dillon M."/>
            <person name="Thakur S."/>
            <person name="Almeida R.N.D."/>
            <person name="Weir B.S."/>
            <person name="Guttman D.S."/>
        </authorList>
    </citation>
    <scope>NUCLEOTIDE SEQUENCE [LARGE SCALE GENOMIC DNA]</scope>
    <source>
        <strain evidence="2 3">ICMP 11899</strain>
    </source>
</reference>
<sequence length="322" mass="34773">MATRGLQMQHQPCPLEGMPRRGAERPEAISRVFAVVIGQRLPVLCEVLDDLKIVGPGMLMDHPLDNAQRPVEPLSIAGHVGQREEGFGAVHVAVGATIGFFVAPVLRERLTHGAFLLAPETGLDDLDGVGQQRLRARPPRHHGRTGRQCDESMQIRLFFGSAAVFERSTEPAIVFGIAQRATQCGDAMIDQCGTAGYALRMGHGKTVGHTCGIHGFGRGADHQTAVVIKTAKTVVESGSLGEGQQTVAFQCQPLMMGWRAQPTAEGVIIIIHDAMPPPSIRLCPDCTGGHFDRGHNARPVDRRQADTTCINVGFYTLKRETT</sequence>
<feature type="region of interest" description="Disordered" evidence="1">
    <location>
        <begin position="1"/>
        <end position="21"/>
    </location>
</feature>
<evidence type="ECO:0000313" key="2">
    <source>
        <dbReference type="EMBL" id="RMV05301.1"/>
    </source>
</evidence>
<comment type="caution">
    <text evidence="2">The sequence shown here is derived from an EMBL/GenBank/DDBJ whole genome shotgun (WGS) entry which is preliminary data.</text>
</comment>
<evidence type="ECO:0000313" key="3">
    <source>
        <dbReference type="Proteomes" id="UP000270795"/>
    </source>
</evidence>
<gene>
    <name evidence="2" type="ORF">ALP17_111342</name>
</gene>
<name>A0A3M5ZE07_PSESS</name>